<dbReference type="GO" id="GO:0009236">
    <property type="term" value="P:cobalamin biosynthetic process"/>
    <property type="evidence" value="ECO:0007669"/>
    <property type="project" value="UniProtKB-UniPathway"/>
</dbReference>
<gene>
    <name evidence="1" type="ORF">SAMN02910280_0351</name>
</gene>
<dbReference type="InterPro" id="IPR027417">
    <property type="entry name" value="P-loop_NTPase"/>
</dbReference>
<keyword evidence="1" id="KW-0548">Nucleotidyltransferase</keyword>
<dbReference type="Gene3D" id="3.40.50.300">
    <property type="entry name" value="P-loop containing nucleotide triphosphate hydrolases"/>
    <property type="match status" value="1"/>
</dbReference>
<dbReference type="SUPFAM" id="SSF52540">
    <property type="entry name" value="P-loop containing nucleoside triphosphate hydrolases"/>
    <property type="match status" value="1"/>
</dbReference>
<accession>A0A1K1Q3S6</accession>
<dbReference type="Proteomes" id="UP000183461">
    <property type="component" value="Unassembled WGS sequence"/>
</dbReference>
<dbReference type="AlphaFoldDB" id="A0A1K1Q3S6"/>
<dbReference type="GO" id="GO:0043752">
    <property type="term" value="F:adenosylcobinamide kinase activity"/>
    <property type="evidence" value="ECO:0007669"/>
    <property type="project" value="InterPro"/>
</dbReference>
<sequence length="130" mass="14199">MIMVTGGAYQGKLDFVCRHFGLESADIANGSTCDFEEALSAKCIKSYHRFIARLIAHGVDCVQFTERLCAENKDAIIILDEIGCGIIPAEKAERKRREITGKCGCIIAKNSDDVIRVTCGLPVYIKGGNK</sequence>
<keyword evidence="1" id="KW-0418">Kinase</keyword>
<proteinExistence type="predicted"/>
<dbReference type="GO" id="GO:0000166">
    <property type="term" value="F:nucleotide binding"/>
    <property type="evidence" value="ECO:0007669"/>
    <property type="project" value="InterPro"/>
</dbReference>
<keyword evidence="1" id="KW-0808">Transferase</keyword>
<dbReference type="RefSeq" id="WP_072301386.1">
    <property type="nucleotide sequence ID" value="NZ_FPIP01000013.1"/>
</dbReference>
<dbReference type="EMBL" id="FPIP01000013">
    <property type="protein sequence ID" value="SFW54339.1"/>
    <property type="molecule type" value="Genomic_DNA"/>
</dbReference>
<protein>
    <submittedName>
        <fullName evidence="1">Adenosylcobinamide kinase /adenosylcobinamide-phosphate guanylyltransferase</fullName>
    </submittedName>
</protein>
<dbReference type="Pfam" id="PF02283">
    <property type="entry name" value="CobU"/>
    <property type="match status" value="1"/>
</dbReference>
<dbReference type="InterPro" id="IPR003203">
    <property type="entry name" value="CobU/CobP"/>
</dbReference>
<evidence type="ECO:0000313" key="1">
    <source>
        <dbReference type="EMBL" id="SFW54339.1"/>
    </source>
</evidence>
<organism evidence="1 2">
    <name type="scientific">Ruminococcus flavefaciens</name>
    <dbReference type="NCBI Taxonomy" id="1265"/>
    <lineage>
        <taxon>Bacteria</taxon>
        <taxon>Bacillati</taxon>
        <taxon>Bacillota</taxon>
        <taxon>Clostridia</taxon>
        <taxon>Eubacteriales</taxon>
        <taxon>Oscillospiraceae</taxon>
        <taxon>Ruminococcus</taxon>
    </lineage>
</organism>
<reference evidence="2" key="1">
    <citation type="submission" date="2016-11" db="EMBL/GenBank/DDBJ databases">
        <authorList>
            <person name="Varghese N."/>
            <person name="Submissions S."/>
        </authorList>
    </citation>
    <scope>NUCLEOTIDE SEQUENCE [LARGE SCALE GENOMIC DNA]</scope>
    <source>
        <strain evidence="2">YL228</strain>
    </source>
</reference>
<dbReference type="GO" id="GO:0016779">
    <property type="term" value="F:nucleotidyltransferase activity"/>
    <property type="evidence" value="ECO:0007669"/>
    <property type="project" value="UniProtKB-KW"/>
</dbReference>
<dbReference type="UniPathway" id="UPA00148">
    <property type="reaction ID" value="UER00236"/>
</dbReference>
<name>A0A1K1Q3S6_RUMFL</name>
<evidence type="ECO:0000313" key="2">
    <source>
        <dbReference type="Proteomes" id="UP000183461"/>
    </source>
</evidence>